<accession>A0ACC1YVJ0</accession>
<sequence>MASKLFLIIALPIFILLPLFAHQSCAADVAPKTTPAPPETICNNTPDPSYCITTLFNNQTADVYTYCRFTIRKALSQTKKFLNLIENYLTRRSTLSTAIVRALEDCRLLAGLNMDYLLSSYGTINTTSQILPTRQADDVHSLLSAIITNQETCLSSLQYPASESIKNGLFSPLSDGSKLYSLLLALFKNGWVGEKKQETTRQPTKTQTLFRNGQLPLEMSDRNRAIYDSVSRRKLRSADDAVKVTDIVTVIHDGSGNFPTITDAVNAAPNNTDVSKGYFIIYVTAGIYEEYISIPKNKKNLMMIGDGIGKTIITGNRNVVDGWTTFNSASFAVVGPNFVAVNMTFRNTAGPSKHQAVALRSGADLSIFYSCSFEGYQDTLYTHSLRQFYRECDIYGTVDFIFGNAAVVLQNCNIYPRLPMSGQFNAITAQGRTDPNQNTGISIHNCRIRAADELASSNETVLTYLGRPWKEYSRTVYMQSFMDSLINPAGWSIWSGDFALSTLYYAEYSNTGPGSDTTNRVTWPGYHVINATDAANFTVANFLSGNTWIKGTGVPYTPGLL</sequence>
<dbReference type="EMBL" id="CM051394">
    <property type="protein sequence ID" value="KAJ4727715.1"/>
    <property type="molecule type" value="Genomic_DNA"/>
</dbReference>
<organism evidence="1 2">
    <name type="scientific">Melia azedarach</name>
    <name type="common">Chinaberry tree</name>
    <dbReference type="NCBI Taxonomy" id="155640"/>
    <lineage>
        <taxon>Eukaryota</taxon>
        <taxon>Viridiplantae</taxon>
        <taxon>Streptophyta</taxon>
        <taxon>Embryophyta</taxon>
        <taxon>Tracheophyta</taxon>
        <taxon>Spermatophyta</taxon>
        <taxon>Magnoliopsida</taxon>
        <taxon>eudicotyledons</taxon>
        <taxon>Gunneridae</taxon>
        <taxon>Pentapetalae</taxon>
        <taxon>rosids</taxon>
        <taxon>malvids</taxon>
        <taxon>Sapindales</taxon>
        <taxon>Meliaceae</taxon>
        <taxon>Melia</taxon>
    </lineage>
</organism>
<keyword evidence="2" id="KW-1185">Reference proteome</keyword>
<evidence type="ECO:0000313" key="1">
    <source>
        <dbReference type="EMBL" id="KAJ4727715.1"/>
    </source>
</evidence>
<gene>
    <name evidence="1" type="ORF">OWV82_000769</name>
</gene>
<comment type="caution">
    <text evidence="1">The sequence shown here is derived from an EMBL/GenBank/DDBJ whole genome shotgun (WGS) entry which is preliminary data.</text>
</comment>
<dbReference type="Proteomes" id="UP001164539">
    <property type="component" value="Chromosome 1"/>
</dbReference>
<protein>
    <submittedName>
        <fullName evidence="1">Pectinesterase</fullName>
    </submittedName>
</protein>
<evidence type="ECO:0000313" key="2">
    <source>
        <dbReference type="Proteomes" id="UP001164539"/>
    </source>
</evidence>
<proteinExistence type="predicted"/>
<reference evidence="1 2" key="1">
    <citation type="journal article" date="2023" name="Science">
        <title>Complex scaffold remodeling in plant triterpene biosynthesis.</title>
        <authorList>
            <person name="De La Pena R."/>
            <person name="Hodgson H."/>
            <person name="Liu J.C."/>
            <person name="Stephenson M.J."/>
            <person name="Martin A.C."/>
            <person name="Owen C."/>
            <person name="Harkess A."/>
            <person name="Leebens-Mack J."/>
            <person name="Jimenez L.E."/>
            <person name="Osbourn A."/>
            <person name="Sattely E.S."/>
        </authorList>
    </citation>
    <scope>NUCLEOTIDE SEQUENCE [LARGE SCALE GENOMIC DNA]</scope>
    <source>
        <strain evidence="2">cv. JPN11</strain>
        <tissue evidence="1">Leaf</tissue>
    </source>
</reference>
<name>A0ACC1YVJ0_MELAZ</name>